<dbReference type="InterPro" id="IPR035437">
    <property type="entry name" value="SNase_OB-fold_sf"/>
</dbReference>
<feature type="domain" description="TNase-like" evidence="1">
    <location>
        <begin position="8"/>
        <end position="135"/>
    </location>
</feature>
<gene>
    <name evidence="2" type="ORF">N4261_12680</name>
</gene>
<dbReference type="SUPFAM" id="SSF50199">
    <property type="entry name" value="Staphylococcal nuclease"/>
    <property type="match status" value="1"/>
</dbReference>
<dbReference type="PROSITE" id="PS01123">
    <property type="entry name" value="TNASE_1"/>
    <property type="match status" value="1"/>
</dbReference>
<dbReference type="PANTHER" id="PTHR12302">
    <property type="entry name" value="EBNA2 BINDING PROTEIN P100"/>
    <property type="match status" value="1"/>
</dbReference>
<proteinExistence type="predicted"/>
<dbReference type="SMART" id="SM00318">
    <property type="entry name" value="SNc"/>
    <property type="match status" value="1"/>
</dbReference>
<protein>
    <submittedName>
        <fullName evidence="2">Thermonuclease family protein</fullName>
    </submittedName>
</protein>
<dbReference type="Pfam" id="PF00565">
    <property type="entry name" value="SNase"/>
    <property type="match status" value="1"/>
</dbReference>
<dbReference type="InterPro" id="IPR002071">
    <property type="entry name" value="Thermonucl_AS"/>
</dbReference>
<dbReference type="RefSeq" id="WP_261760492.1">
    <property type="nucleotide sequence ID" value="NZ_CP104562.2"/>
</dbReference>
<name>A0ABY6BAR7_9BURK</name>
<dbReference type="Gene3D" id="2.40.50.90">
    <property type="match status" value="1"/>
</dbReference>
<evidence type="ECO:0000313" key="3">
    <source>
        <dbReference type="Proteomes" id="UP001064933"/>
    </source>
</evidence>
<dbReference type="EMBL" id="CP104562">
    <property type="protein sequence ID" value="UXH80675.1"/>
    <property type="molecule type" value="Genomic_DNA"/>
</dbReference>
<evidence type="ECO:0000259" key="1">
    <source>
        <dbReference type="PROSITE" id="PS50830"/>
    </source>
</evidence>
<dbReference type="PANTHER" id="PTHR12302:SF26">
    <property type="entry name" value="BLR1266 PROTEIN"/>
    <property type="match status" value="1"/>
</dbReference>
<sequence>MASAAVAATLRGEVVGLADGDTVTVLDASKTTHKIRLAGIDAPEKRQPFGERARQNLSTLVFRKQVTVEWSTQDRYGRIVGKVLVNGEDAGLAQIRSGLAWHYKAYQRQQAAPDRVIYADAESAARQARRGLWSEAAAVAPWEFRRERREAGARTASGS</sequence>
<dbReference type="PROSITE" id="PS50830">
    <property type="entry name" value="TNASE_3"/>
    <property type="match status" value="1"/>
</dbReference>
<organism evidence="2 3">
    <name type="scientific">Roseateles amylovorans</name>
    <dbReference type="NCBI Taxonomy" id="2978473"/>
    <lineage>
        <taxon>Bacteria</taxon>
        <taxon>Pseudomonadati</taxon>
        <taxon>Pseudomonadota</taxon>
        <taxon>Betaproteobacteria</taxon>
        <taxon>Burkholderiales</taxon>
        <taxon>Sphaerotilaceae</taxon>
        <taxon>Roseateles</taxon>
    </lineage>
</organism>
<keyword evidence="3" id="KW-1185">Reference proteome</keyword>
<reference evidence="2" key="1">
    <citation type="submission" date="2022-10" db="EMBL/GenBank/DDBJ databases">
        <title>Characterization and whole genome sequencing of a new Roseateles species, isolated from fresh water.</title>
        <authorList>
            <person name="Guliayeva D.Y."/>
            <person name="Akhremchuk A.E."/>
            <person name="Sikolenko M.A."/>
            <person name="Valentovich L.N."/>
            <person name="Sidarenka A.V."/>
        </authorList>
    </citation>
    <scope>NUCLEOTIDE SEQUENCE</scope>
    <source>
        <strain evidence="2">BIM B-1768</strain>
    </source>
</reference>
<dbReference type="Proteomes" id="UP001064933">
    <property type="component" value="Chromosome"/>
</dbReference>
<dbReference type="InterPro" id="IPR016071">
    <property type="entry name" value="Staphylococal_nuclease_OB-fold"/>
</dbReference>
<evidence type="ECO:0000313" key="2">
    <source>
        <dbReference type="EMBL" id="UXH80675.1"/>
    </source>
</evidence>
<accession>A0ABY6BAR7</accession>